<name>A0A1L8CKQ0_9PROT</name>
<sequence>MGITFIFRSDEKPDTFKYYHFMAHYMGGELKERVLEQMTSSLESLLHSCAQTKMKSSAN</sequence>
<proteinExistence type="predicted"/>
<accession>A0A1L8CKQ0</accession>
<reference evidence="1 2" key="1">
    <citation type="journal article" date="2017" name="Arch. Microbiol.">
        <title>Mariprofundus micogutta sp. nov., a novel iron-oxidizing zetaproteobacterium isolated from a deep-sea hydrothermal field at the Bayonnaise knoll of the Izu-Ogasawara arc, and a description of Mariprofundales ord. nov. and Zetaproteobacteria classis nov.</title>
        <authorList>
            <person name="Makita H."/>
            <person name="Tanaka E."/>
            <person name="Mitsunobu S."/>
            <person name="Miyazaki M."/>
            <person name="Nunoura T."/>
            <person name="Uematsu K."/>
            <person name="Takaki Y."/>
            <person name="Nishi S."/>
            <person name="Shimamura S."/>
            <person name="Takai K."/>
        </authorList>
    </citation>
    <scope>NUCLEOTIDE SEQUENCE [LARGE SCALE GENOMIC DNA]</scope>
    <source>
        <strain evidence="1 2">ET2</strain>
    </source>
</reference>
<protein>
    <submittedName>
        <fullName evidence="1">Uncharacterized protein</fullName>
    </submittedName>
</protein>
<dbReference type="Proteomes" id="UP000231632">
    <property type="component" value="Unassembled WGS sequence"/>
</dbReference>
<dbReference type="AlphaFoldDB" id="A0A1L8CKQ0"/>
<gene>
    <name evidence="1" type="ORF">MMIC_P0421</name>
</gene>
<comment type="caution">
    <text evidence="1">The sequence shown here is derived from an EMBL/GenBank/DDBJ whole genome shotgun (WGS) entry which is preliminary data.</text>
</comment>
<evidence type="ECO:0000313" key="2">
    <source>
        <dbReference type="Proteomes" id="UP000231632"/>
    </source>
</evidence>
<keyword evidence="2" id="KW-1185">Reference proteome</keyword>
<dbReference type="EMBL" id="BDFD01000002">
    <property type="protein sequence ID" value="GAV19487.1"/>
    <property type="molecule type" value="Genomic_DNA"/>
</dbReference>
<evidence type="ECO:0000313" key="1">
    <source>
        <dbReference type="EMBL" id="GAV19487.1"/>
    </source>
</evidence>
<organism evidence="1 2">
    <name type="scientific">Mariprofundus micogutta</name>
    <dbReference type="NCBI Taxonomy" id="1921010"/>
    <lineage>
        <taxon>Bacteria</taxon>
        <taxon>Pseudomonadati</taxon>
        <taxon>Pseudomonadota</taxon>
        <taxon>Candidatius Mariprofundia</taxon>
        <taxon>Mariprofundales</taxon>
        <taxon>Mariprofundaceae</taxon>
        <taxon>Mariprofundus</taxon>
    </lineage>
</organism>